<dbReference type="AlphaFoldDB" id="A0A4D8QVY3"/>
<feature type="domain" description="HipA-like C-terminal" evidence="4">
    <location>
        <begin position="127"/>
        <end position="357"/>
    </location>
</feature>
<dbReference type="EMBL" id="CP032342">
    <property type="protein sequence ID" value="QCO12753.1"/>
    <property type="molecule type" value="Genomic_DNA"/>
</dbReference>
<organism evidence="7 8">
    <name type="scientific">Azospirillum brasilense</name>
    <dbReference type="NCBI Taxonomy" id="192"/>
    <lineage>
        <taxon>Bacteria</taxon>
        <taxon>Pseudomonadati</taxon>
        <taxon>Pseudomonadota</taxon>
        <taxon>Alphaproteobacteria</taxon>
        <taxon>Rhodospirillales</taxon>
        <taxon>Azospirillaceae</taxon>
        <taxon>Azospirillum</taxon>
    </lineage>
</organism>
<dbReference type="PANTHER" id="PTHR37419:SF1">
    <property type="entry name" value="SERINE_THREONINE-PROTEIN KINASE TOXIN HIPA"/>
    <property type="match status" value="1"/>
</dbReference>
<evidence type="ECO:0000256" key="2">
    <source>
        <dbReference type="ARBA" id="ARBA00022679"/>
    </source>
</evidence>
<dbReference type="GO" id="GO:0004674">
    <property type="term" value="F:protein serine/threonine kinase activity"/>
    <property type="evidence" value="ECO:0007669"/>
    <property type="project" value="TreeGrafter"/>
</dbReference>
<dbReference type="Pfam" id="PF13657">
    <property type="entry name" value="Couple_hipA"/>
    <property type="match status" value="1"/>
</dbReference>
<keyword evidence="9" id="KW-1185">Reference proteome</keyword>
<dbReference type="PANTHER" id="PTHR37419">
    <property type="entry name" value="SERINE/THREONINE-PROTEIN KINASE TOXIN HIPA"/>
    <property type="match status" value="1"/>
</dbReference>
<evidence type="ECO:0000313" key="7">
    <source>
        <dbReference type="EMBL" id="QCO12753.1"/>
    </source>
</evidence>
<sequence>MTERTADILYKGQRVGVLYETPQGGTRFVYNPDVTETIACVLPVREREHAWPTGLHPFFQHLGPEGWLREKQARAGRVEDEDDFGLLLRYGQDCIGAVGVSAVQPLAAPLVAVDAETTAAAAGKRTVSGVQKKLLGFRQGDQYHPAEAEGPATHIAKYNDQTNATLVRNEYLTLRFARDVLGAKQVTEFETAFLAGIENLALVVKRFDRTDNGEKLRLEDFAQILARSRGRDFTGKYAGSYEEIAGAIREHSARPQIDVEQFFRRVVFCALIGNTHAHLKNFSLLETSRGLRLSPAYDLLNTLVHGGAYKTEFALSLCDDHVQTDRIDRRLIVAFGQAIGLPERAIKLALKELGDRVRRSQAIVPPAAEPADGFVHRYAEIVEGACQRILEE</sequence>
<dbReference type="Pfam" id="PF07804">
    <property type="entry name" value="HipA_C"/>
    <property type="match status" value="1"/>
</dbReference>
<dbReference type="EMBL" id="JAWXYC010000001">
    <property type="protein sequence ID" value="MDX5949835.1"/>
    <property type="molecule type" value="Genomic_DNA"/>
</dbReference>
<accession>A0A4D8QVY3</accession>
<evidence type="ECO:0000256" key="3">
    <source>
        <dbReference type="ARBA" id="ARBA00022777"/>
    </source>
</evidence>
<evidence type="ECO:0000313" key="9">
    <source>
        <dbReference type="Proteomes" id="UP001277471"/>
    </source>
</evidence>
<comment type="similarity">
    <text evidence="1">Belongs to the HipA Ser/Thr kinase family.</text>
</comment>
<reference evidence="7 8" key="1">
    <citation type="submission" date="2018-09" db="EMBL/GenBank/DDBJ databases">
        <title>Whole genome based analysis of evolution and adaptive divergence in Indian and Brazilian strains of Azospirillum brasilense.</title>
        <authorList>
            <person name="Singh C."/>
            <person name="Tripathi A.K."/>
        </authorList>
    </citation>
    <scope>NUCLEOTIDE SEQUENCE [LARGE SCALE GENOMIC DNA]</scope>
    <source>
        <strain evidence="7 8">MTCC4038</strain>
        <plasmid evidence="7 8">p3</plasmid>
    </source>
</reference>
<dbReference type="GO" id="GO:0005829">
    <property type="term" value="C:cytosol"/>
    <property type="evidence" value="ECO:0007669"/>
    <property type="project" value="TreeGrafter"/>
</dbReference>
<gene>
    <name evidence="7" type="ORF">D3868_27440</name>
    <name evidence="6" type="ORF">SIM66_01235</name>
</gene>
<dbReference type="Proteomes" id="UP000298774">
    <property type="component" value="Plasmid p3"/>
</dbReference>
<dbReference type="NCBIfam" id="TIGR03071">
    <property type="entry name" value="couple_hipA"/>
    <property type="match status" value="1"/>
</dbReference>
<evidence type="ECO:0000259" key="5">
    <source>
        <dbReference type="Pfam" id="PF13657"/>
    </source>
</evidence>
<evidence type="ECO:0000313" key="6">
    <source>
        <dbReference type="EMBL" id="MDX5949835.1"/>
    </source>
</evidence>
<dbReference type="Gene3D" id="1.10.1070.20">
    <property type="match status" value="1"/>
</dbReference>
<keyword evidence="7" id="KW-0614">Plasmid</keyword>
<dbReference type="RefSeq" id="WP_035681464.1">
    <property type="nucleotide sequence ID" value="NZ_CP032342.1"/>
</dbReference>
<evidence type="ECO:0000256" key="1">
    <source>
        <dbReference type="ARBA" id="ARBA00010164"/>
    </source>
</evidence>
<name>A0A4D8QVY3_AZOBR</name>
<proteinExistence type="inferred from homology"/>
<dbReference type="GeneID" id="56447765"/>
<protein>
    <submittedName>
        <fullName evidence="6">HipA domain-containing protein</fullName>
    </submittedName>
    <submittedName>
        <fullName evidence="7">Type II toxin-antitoxin system HipA family toxin</fullName>
    </submittedName>
</protein>
<keyword evidence="3" id="KW-0418">Kinase</keyword>
<keyword evidence="2" id="KW-0808">Transferase</keyword>
<reference evidence="6 9" key="2">
    <citation type="submission" date="2023-11" db="EMBL/GenBank/DDBJ databases">
        <title>MicrobeMod: A computational toolkit for identifying prokaryotic methylation and restriction-modification with nanopore sequencing.</title>
        <authorList>
            <person name="Crits-Christoph A."/>
            <person name="Kang S.C."/>
            <person name="Lee H."/>
            <person name="Ostrov N."/>
        </authorList>
    </citation>
    <scope>NUCLEOTIDE SEQUENCE [LARGE SCALE GENOMIC DNA]</scope>
    <source>
        <strain evidence="6 9">ATCC 29145</strain>
    </source>
</reference>
<dbReference type="Proteomes" id="UP001277471">
    <property type="component" value="Unassembled WGS sequence"/>
</dbReference>
<dbReference type="InterPro" id="IPR052028">
    <property type="entry name" value="HipA_Ser/Thr_kinase"/>
</dbReference>
<dbReference type="InterPro" id="IPR012893">
    <property type="entry name" value="HipA-like_C"/>
</dbReference>
<evidence type="ECO:0000259" key="4">
    <source>
        <dbReference type="Pfam" id="PF07804"/>
    </source>
</evidence>
<feature type="domain" description="HipA N-terminal subdomain 1" evidence="5">
    <location>
        <begin position="7"/>
        <end position="100"/>
    </location>
</feature>
<evidence type="ECO:0000313" key="8">
    <source>
        <dbReference type="Proteomes" id="UP000298774"/>
    </source>
</evidence>
<geneLocation type="plasmid" evidence="7 8">
    <name>p3</name>
</geneLocation>
<dbReference type="InterPro" id="IPR017508">
    <property type="entry name" value="HipA_N1"/>
</dbReference>